<evidence type="ECO:0000256" key="2">
    <source>
        <dbReference type="ARBA" id="ARBA00006679"/>
    </source>
</evidence>
<proteinExistence type="inferred from homology"/>
<dbReference type="InterPro" id="IPR032808">
    <property type="entry name" value="DoxX"/>
</dbReference>
<gene>
    <name evidence="8" type="ORF">DESUT3_29190</name>
</gene>
<organism evidence="8 9">
    <name type="scientific">Desulfuromonas versatilis</name>
    <dbReference type="NCBI Taxonomy" id="2802975"/>
    <lineage>
        <taxon>Bacteria</taxon>
        <taxon>Pseudomonadati</taxon>
        <taxon>Thermodesulfobacteriota</taxon>
        <taxon>Desulfuromonadia</taxon>
        <taxon>Desulfuromonadales</taxon>
        <taxon>Desulfuromonadaceae</taxon>
        <taxon>Desulfuromonas</taxon>
    </lineage>
</organism>
<protein>
    <recommendedName>
        <fullName evidence="10">DoxX family protein</fullName>
    </recommendedName>
</protein>
<dbReference type="Proteomes" id="UP001319827">
    <property type="component" value="Chromosome"/>
</dbReference>
<evidence type="ECO:0008006" key="10">
    <source>
        <dbReference type="Google" id="ProtNLM"/>
    </source>
</evidence>
<feature type="transmembrane region" description="Helical" evidence="7">
    <location>
        <begin position="55"/>
        <end position="75"/>
    </location>
</feature>
<feature type="transmembrane region" description="Helical" evidence="7">
    <location>
        <begin position="82"/>
        <end position="100"/>
    </location>
</feature>
<evidence type="ECO:0000256" key="7">
    <source>
        <dbReference type="SAM" id="Phobius"/>
    </source>
</evidence>
<dbReference type="EMBL" id="AP024355">
    <property type="protein sequence ID" value="BCR05850.1"/>
    <property type="molecule type" value="Genomic_DNA"/>
</dbReference>
<comment type="similarity">
    <text evidence="2">Belongs to the DoxX family.</text>
</comment>
<evidence type="ECO:0000256" key="4">
    <source>
        <dbReference type="ARBA" id="ARBA00022692"/>
    </source>
</evidence>
<dbReference type="RefSeq" id="WP_221249247.1">
    <property type="nucleotide sequence ID" value="NZ_AP024355.1"/>
</dbReference>
<feature type="transmembrane region" description="Helical" evidence="7">
    <location>
        <begin position="120"/>
        <end position="140"/>
    </location>
</feature>
<keyword evidence="5 7" id="KW-1133">Transmembrane helix</keyword>
<comment type="subcellular location">
    <subcellularLocation>
        <location evidence="1">Cell membrane</location>
        <topology evidence="1">Multi-pass membrane protein</topology>
    </subcellularLocation>
</comment>
<evidence type="ECO:0000256" key="6">
    <source>
        <dbReference type="ARBA" id="ARBA00023136"/>
    </source>
</evidence>
<keyword evidence="6 7" id="KW-0472">Membrane</keyword>
<keyword evidence="4 7" id="KW-0812">Transmembrane</keyword>
<dbReference type="InterPro" id="IPR051907">
    <property type="entry name" value="DoxX-like_oxidoreductase"/>
</dbReference>
<evidence type="ECO:0000256" key="5">
    <source>
        <dbReference type="ARBA" id="ARBA00022989"/>
    </source>
</evidence>
<evidence type="ECO:0000313" key="9">
    <source>
        <dbReference type="Proteomes" id="UP001319827"/>
    </source>
</evidence>
<sequence length="147" mass="15520">MLKPLFQTGNDVSSLILRVALGVVILPHGLQKLLGMFGGYGFAGTMNHFTQNMGIPYLLALLVIVAESFGALGLILGLFTRLAALGIGCVMLGAILMVHAKIGFFMNWSGQQAGEGFEYHILALAMALALLIKGGGMLSLDRKIAGE</sequence>
<keyword evidence="9" id="KW-1185">Reference proteome</keyword>
<dbReference type="Pfam" id="PF07681">
    <property type="entry name" value="DoxX"/>
    <property type="match status" value="1"/>
</dbReference>
<reference evidence="8 9" key="1">
    <citation type="journal article" date="2016" name="C (Basel)">
        <title>Selective Growth of and Electricity Production by Marine Exoelectrogenic Bacteria in Self-Aggregated Hydrogel of Microbially Reduced Graphene Oxide.</title>
        <authorList>
            <person name="Yoshida N."/>
            <person name="Goto Y."/>
            <person name="Miyata Y."/>
        </authorList>
    </citation>
    <scope>NUCLEOTIDE SEQUENCE [LARGE SCALE GENOMIC DNA]</scope>
    <source>
        <strain evidence="8 9">NIT-T3</strain>
    </source>
</reference>
<keyword evidence="3" id="KW-1003">Cell membrane</keyword>
<evidence type="ECO:0000256" key="3">
    <source>
        <dbReference type="ARBA" id="ARBA00022475"/>
    </source>
</evidence>
<evidence type="ECO:0000256" key="1">
    <source>
        <dbReference type="ARBA" id="ARBA00004651"/>
    </source>
</evidence>
<dbReference type="PANTHER" id="PTHR33452">
    <property type="entry name" value="OXIDOREDUCTASE CATD-RELATED"/>
    <property type="match status" value="1"/>
</dbReference>
<evidence type="ECO:0000313" key="8">
    <source>
        <dbReference type="EMBL" id="BCR05850.1"/>
    </source>
</evidence>
<name>A0ABN6E0K7_9BACT</name>
<accession>A0ABN6E0K7</accession>
<dbReference type="PANTHER" id="PTHR33452:SF1">
    <property type="entry name" value="INNER MEMBRANE PROTEIN YPHA-RELATED"/>
    <property type="match status" value="1"/>
</dbReference>
<reference evidence="8 9" key="2">
    <citation type="journal article" date="2021" name="Int. J. Syst. Evol. Microbiol.">
        <title>Isolation and Polyphasic Characterization of Desulfuromonas versatilis sp. Nov., an Electrogenic Bacteria Capable of Versatile Metabolism Isolated from a Graphene Oxide-Reducing Enrichment Culture.</title>
        <authorList>
            <person name="Xie L."/>
            <person name="Yoshida N."/>
            <person name="Ishii S."/>
            <person name="Meng L."/>
        </authorList>
    </citation>
    <scope>NUCLEOTIDE SEQUENCE [LARGE SCALE GENOMIC DNA]</scope>
    <source>
        <strain evidence="8 9">NIT-T3</strain>
    </source>
</reference>